<dbReference type="Pfam" id="PF18755">
    <property type="entry name" value="RAMA"/>
    <property type="match status" value="1"/>
</dbReference>
<gene>
    <name evidence="10 11" type="primary">LOC117639418</name>
</gene>
<keyword evidence="5" id="KW-0482">Metalloprotease</keyword>
<organism evidence="10">
    <name type="scientific">Thrips palmi</name>
    <name type="common">Melon thrips</name>
    <dbReference type="NCBI Taxonomy" id="161013"/>
    <lineage>
        <taxon>Eukaryota</taxon>
        <taxon>Metazoa</taxon>
        <taxon>Ecdysozoa</taxon>
        <taxon>Arthropoda</taxon>
        <taxon>Hexapoda</taxon>
        <taxon>Insecta</taxon>
        <taxon>Pterygota</taxon>
        <taxon>Neoptera</taxon>
        <taxon>Paraneoptera</taxon>
        <taxon>Thysanoptera</taxon>
        <taxon>Terebrantia</taxon>
        <taxon>Thripoidea</taxon>
        <taxon>Thripidae</taxon>
        <taxon>Thrips</taxon>
    </lineage>
</organism>
<dbReference type="SUPFAM" id="SSF102712">
    <property type="entry name" value="JAB1/MPN domain"/>
    <property type="match status" value="1"/>
</dbReference>
<keyword evidence="2" id="KW-0479">Metal-binding</keyword>
<keyword evidence="1" id="KW-0645">Protease</keyword>
<proteinExistence type="inferred from homology"/>
<dbReference type="GO" id="GO:0008237">
    <property type="term" value="F:metallopeptidase activity"/>
    <property type="evidence" value="ECO:0007669"/>
    <property type="project" value="UniProtKB-KW"/>
</dbReference>
<evidence type="ECO:0000256" key="3">
    <source>
        <dbReference type="ARBA" id="ARBA00022801"/>
    </source>
</evidence>
<evidence type="ECO:0000256" key="5">
    <source>
        <dbReference type="ARBA" id="ARBA00023049"/>
    </source>
</evidence>
<comment type="similarity">
    <text evidence="6">Belongs to the peptidase M67 family.</text>
</comment>
<evidence type="ECO:0000313" key="9">
    <source>
        <dbReference type="Proteomes" id="UP000515158"/>
    </source>
</evidence>
<dbReference type="GeneID" id="117639418"/>
<dbReference type="InterPro" id="IPR040843">
    <property type="entry name" value="RAMA"/>
</dbReference>
<dbReference type="CDD" id="cd08067">
    <property type="entry name" value="MPN_2A_DUB"/>
    <property type="match status" value="1"/>
</dbReference>
<keyword evidence="4" id="KW-0862">Zinc</keyword>
<keyword evidence="9" id="KW-1185">Reference proteome</keyword>
<dbReference type="GO" id="GO:0006508">
    <property type="term" value="P:proteolysis"/>
    <property type="evidence" value="ECO:0007669"/>
    <property type="project" value="UniProtKB-KW"/>
</dbReference>
<evidence type="ECO:0000256" key="1">
    <source>
        <dbReference type="ARBA" id="ARBA00022670"/>
    </source>
</evidence>
<dbReference type="AlphaFoldDB" id="A0A6P8XVE9"/>
<dbReference type="Proteomes" id="UP000515158">
    <property type="component" value="Unplaced"/>
</dbReference>
<feature type="compositionally biased region" description="Basic and acidic residues" evidence="7">
    <location>
        <begin position="855"/>
        <end position="864"/>
    </location>
</feature>
<dbReference type="RefSeq" id="XP_034230933.1">
    <property type="nucleotide sequence ID" value="XM_034375042.1"/>
</dbReference>
<evidence type="ECO:0000259" key="8">
    <source>
        <dbReference type="PROSITE" id="PS50249"/>
    </source>
</evidence>
<feature type="region of interest" description="Disordered" evidence="7">
    <location>
        <begin position="184"/>
        <end position="203"/>
    </location>
</feature>
<evidence type="ECO:0000256" key="2">
    <source>
        <dbReference type="ARBA" id="ARBA00022723"/>
    </source>
</evidence>
<feature type="compositionally biased region" description="Pro residues" evidence="7">
    <location>
        <begin position="185"/>
        <end position="195"/>
    </location>
</feature>
<evidence type="ECO:0000313" key="11">
    <source>
        <dbReference type="RefSeq" id="XP_034230934.1"/>
    </source>
</evidence>
<dbReference type="FunFam" id="3.40.140.10:FF:000053">
    <property type="entry name" value="MPN domain-containing protein CG4751"/>
    <property type="match status" value="1"/>
</dbReference>
<dbReference type="PROSITE" id="PS50249">
    <property type="entry name" value="MPN"/>
    <property type="match status" value="1"/>
</dbReference>
<sequence length="873" mass="92962">MLCSTLVQMYTQPGSVMQQPIAETTDDSEDKDEVDEDGEEDDSIDEDTGEDNGDRKNHPSSCLIARTITLQMLMADGLLEPGEGAMSIEYMGQRFVGDLLSDGKIRSQETDIVFITPSAWAVNCRRIINPVKKSGCGWASIRYKGRKLDGLKNILINRRNEARKKLCEEANDYELGVDKEATMLAPPPPPPPPAPATTSSASPGTVTTTVAAMVTATSTAAATAATALTTATATTTALAAAAALLPKPYVRMPVKHHNIGNRTSMHDPNMLVECTAFSALGKIQPFLVSISTSALLVVDFHCHLTSSEVCGYLAGHWDVNGHNLTITTAFPCRSRLDDQANGQLVEKEIRKEIEQRGLIPVGWYHSHPVLPASPSLRDIDKQLDHEMHMKGSSDSCYTPCIGVICSPYFTDTSNVESSIVGYWVAPPPENKPLEYGKPMLMNYTIAQDAVLHPDVVKELTSLIEFYKEKHDFLDFNQVYKSDVTYLEKLKATLSPKFPQDQVDGSLWGYIRQLVTPGSEERDSDGNIKVYAPETSIPSTTTTATATTSTCSSSLMVPVQVGNKSLSCTSVSNSVNSNCHSAANSTSSTNCSSSGFFLGSDMTSAILAAGKLPAGTSLMSVLPGNNQNMFISPLGLNLLNNTTNKGCKTTCTSGSNVSNLATISSLNNLGNLSNLGSLGNLSISNLANLNNLTLSNISNLSNLSNLASISLSNKNLTGSNLHTNNFRNNSLSVSMTNSTCSHASHLSTTSSISQSLNSVASVSSSMSTPLCSVSSVKNSNNGQQTSNNDVLKKVDSITCMASTNFVKEDTVLGTNNSAGNASPVNNLSSMNNSTSVNSTSDLNGSKASNDSPSESDAERPAKIPKLDGTSVVTR</sequence>
<dbReference type="GO" id="GO:0046872">
    <property type="term" value="F:metal ion binding"/>
    <property type="evidence" value="ECO:0007669"/>
    <property type="project" value="UniProtKB-KW"/>
</dbReference>
<protein>
    <submittedName>
        <fullName evidence="10 11">MPN domain-containing protein-like isoform X1</fullName>
    </submittedName>
</protein>
<feature type="compositionally biased region" description="Acidic residues" evidence="7">
    <location>
        <begin position="24"/>
        <end position="51"/>
    </location>
</feature>
<feature type="compositionally biased region" description="Polar residues" evidence="7">
    <location>
        <begin position="844"/>
        <end position="853"/>
    </location>
</feature>
<dbReference type="OrthoDB" id="167806at2759"/>
<dbReference type="InterPro" id="IPR050242">
    <property type="entry name" value="JAMM_MPN+_peptidase_M67A"/>
</dbReference>
<evidence type="ECO:0000313" key="10">
    <source>
        <dbReference type="RefSeq" id="XP_034230933.1"/>
    </source>
</evidence>
<evidence type="ECO:0000256" key="6">
    <source>
        <dbReference type="ARBA" id="ARBA00061577"/>
    </source>
</evidence>
<dbReference type="PANTHER" id="PTHR10410">
    <property type="entry name" value="EUKARYOTIC TRANSLATION INITIATION FACTOR 3 -RELATED"/>
    <property type="match status" value="1"/>
</dbReference>
<evidence type="ECO:0000256" key="4">
    <source>
        <dbReference type="ARBA" id="ARBA00022833"/>
    </source>
</evidence>
<accession>A0A6P8XVE9</accession>
<dbReference type="InterPro" id="IPR028090">
    <property type="entry name" value="JAB_dom_prok"/>
</dbReference>
<dbReference type="Gene3D" id="3.40.140.10">
    <property type="entry name" value="Cytidine Deaminase, domain 2"/>
    <property type="match status" value="1"/>
</dbReference>
<feature type="compositionally biased region" description="Polar residues" evidence="7">
    <location>
        <begin position="12"/>
        <end position="22"/>
    </location>
</feature>
<dbReference type="Pfam" id="PF14464">
    <property type="entry name" value="Prok-JAB"/>
    <property type="match status" value="1"/>
</dbReference>
<evidence type="ECO:0000256" key="7">
    <source>
        <dbReference type="SAM" id="MobiDB-lite"/>
    </source>
</evidence>
<name>A0A6P8XVE9_THRPL</name>
<dbReference type="RefSeq" id="XP_034230934.1">
    <property type="nucleotide sequence ID" value="XM_034375043.1"/>
</dbReference>
<dbReference type="InterPro" id="IPR037518">
    <property type="entry name" value="MPN"/>
</dbReference>
<reference evidence="10 11" key="1">
    <citation type="submission" date="2025-04" db="UniProtKB">
        <authorList>
            <consortium name="RefSeq"/>
        </authorList>
    </citation>
    <scope>IDENTIFICATION</scope>
    <source>
        <tissue evidence="10 11">Total insect</tissue>
    </source>
</reference>
<keyword evidence="3" id="KW-0378">Hydrolase</keyword>
<feature type="domain" description="MPN" evidence="8">
    <location>
        <begin position="288"/>
        <end position="424"/>
    </location>
</feature>
<feature type="region of interest" description="Disordered" evidence="7">
    <location>
        <begin position="816"/>
        <end position="873"/>
    </location>
</feature>
<feature type="region of interest" description="Disordered" evidence="7">
    <location>
        <begin position="12"/>
        <end position="60"/>
    </location>
</feature>
<dbReference type="KEGG" id="tpal:117639418"/>
<feature type="compositionally biased region" description="Low complexity" evidence="7">
    <location>
        <begin position="823"/>
        <end position="842"/>
    </location>
</feature>